<name>A0A8S1XBB9_PAROT</name>
<proteinExistence type="predicted"/>
<reference evidence="1" key="1">
    <citation type="submission" date="2021-01" db="EMBL/GenBank/DDBJ databases">
        <authorList>
            <consortium name="Genoscope - CEA"/>
            <person name="William W."/>
        </authorList>
    </citation>
    <scope>NUCLEOTIDE SEQUENCE</scope>
</reference>
<protein>
    <submittedName>
        <fullName evidence="1">Uncharacterized protein</fullName>
    </submittedName>
</protein>
<evidence type="ECO:0000313" key="2">
    <source>
        <dbReference type="Proteomes" id="UP000683925"/>
    </source>
</evidence>
<dbReference type="EMBL" id="CAJJDP010000116">
    <property type="protein sequence ID" value="CAD8198427.1"/>
    <property type="molecule type" value="Genomic_DNA"/>
</dbReference>
<keyword evidence="2" id="KW-1185">Reference proteome</keyword>
<sequence>MNFKQSINLLMTPFKESSINITGFQFKNNNENYKIGIYTQITLKIYNNYHNYISKINRNQLNYKRMICLLMKISRQFDKLLHSFEFSYALGVQKKITDFMKNNLIELFHLITDKKRQNLSRICSNEKRNYYDRDSHKKKIENRLVCFDSISENPQIKSRTILNVWINNGRNTTHNLEKRNANQKKYRIIKLNILEEKELQLDKE</sequence>
<dbReference type="Proteomes" id="UP000683925">
    <property type="component" value="Unassembled WGS sequence"/>
</dbReference>
<accession>A0A8S1XBB9</accession>
<organism evidence="1 2">
    <name type="scientific">Paramecium octaurelia</name>
    <dbReference type="NCBI Taxonomy" id="43137"/>
    <lineage>
        <taxon>Eukaryota</taxon>
        <taxon>Sar</taxon>
        <taxon>Alveolata</taxon>
        <taxon>Ciliophora</taxon>
        <taxon>Intramacronucleata</taxon>
        <taxon>Oligohymenophorea</taxon>
        <taxon>Peniculida</taxon>
        <taxon>Parameciidae</taxon>
        <taxon>Paramecium</taxon>
    </lineage>
</organism>
<evidence type="ECO:0000313" key="1">
    <source>
        <dbReference type="EMBL" id="CAD8198427.1"/>
    </source>
</evidence>
<comment type="caution">
    <text evidence="1">The sequence shown here is derived from an EMBL/GenBank/DDBJ whole genome shotgun (WGS) entry which is preliminary data.</text>
</comment>
<dbReference type="AlphaFoldDB" id="A0A8S1XBB9"/>
<gene>
    <name evidence="1" type="ORF">POCTA_138.1.T1160212</name>
</gene>